<dbReference type="Proteomes" id="UP000009231">
    <property type="component" value="Chromosome"/>
</dbReference>
<name>F6D2Q6_METPW</name>
<sequence>MVAHIQCETGYSKELVLNMGMSEAEDIMYRHRSNEEPKMTEEEKEVARQQHIRKNNELKRKAREKQKG</sequence>
<evidence type="ECO:0000313" key="2">
    <source>
        <dbReference type="EMBL" id="AEG18635.1"/>
    </source>
</evidence>
<proteinExistence type="predicted"/>
<evidence type="ECO:0000313" key="3">
    <source>
        <dbReference type="Proteomes" id="UP000009231"/>
    </source>
</evidence>
<dbReference type="EMBL" id="CP002772">
    <property type="protein sequence ID" value="AEG18635.1"/>
    <property type="molecule type" value="Genomic_DNA"/>
</dbReference>
<protein>
    <submittedName>
        <fullName evidence="2">Uncharacterized protein</fullName>
    </submittedName>
</protein>
<dbReference type="AlphaFoldDB" id="F6D2Q6"/>
<reference evidence="2 3" key="1">
    <citation type="journal article" date="2014" name="Int. J. Syst. Evol. Microbiol.">
        <title>Methanobacterium paludis sp. nov. and a novel strain of Methanobacterium lacus isolated from northern peatlands.</title>
        <authorList>
            <person name="Cadillo-Quiroz H."/>
            <person name="Brauer S.L."/>
            <person name="Goodson N."/>
            <person name="Yavitt J.B."/>
            <person name="Zinder S.H."/>
        </authorList>
    </citation>
    <scope>NUCLEOTIDE SEQUENCE [LARGE SCALE GENOMIC DNA]</scope>
    <source>
        <strain evidence="3">DSM 25820 / JCM 18151 / SWAN1</strain>
    </source>
</reference>
<dbReference type="RefSeq" id="WP_013826134.1">
    <property type="nucleotide sequence ID" value="NC_015574.1"/>
</dbReference>
<feature type="region of interest" description="Disordered" evidence="1">
    <location>
        <begin position="28"/>
        <end position="68"/>
    </location>
</feature>
<accession>F6D2Q6</accession>
<gene>
    <name evidence="2" type="ordered locus">MSWAN_1624</name>
</gene>
<dbReference type="STRING" id="868131.MSWAN_1624"/>
<evidence type="ECO:0000256" key="1">
    <source>
        <dbReference type="SAM" id="MobiDB-lite"/>
    </source>
</evidence>
<organism evidence="2 3">
    <name type="scientific">Methanobacterium paludis (strain DSM 25820 / JCM 18151 / SWAN1)</name>
    <dbReference type="NCBI Taxonomy" id="868131"/>
    <lineage>
        <taxon>Archaea</taxon>
        <taxon>Methanobacteriati</taxon>
        <taxon>Methanobacteriota</taxon>
        <taxon>Methanomada group</taxon>
        <taxon>Methanobacteria</taxon>
        <taxon>Methanobacteriales</taxon>
        <taxon>Methanobacteriaceae</taxon>
        <taxon>Methanobacterium</taxon>
    </lineage>
</organism>
<dbReference type="GeneID" id="10669133"/>
<keyword evidence="3" id="KW-1185">Reference proteome</keyword>
<dbReference type="HOGENOM" id="CLU_2784155_0_0_2"/>
<dbReference type="KEGG" id="mew:MSWAN_1624"/>